<dbReference type="EMBL" id="CP039375">
    <property type="protein sequence ID" value="QCD64248.1"/>
    <property type="molecule type" value="Genomic_DNA"/>
</dbReference>
<evidence type="ECO:0000313" key="6">
    <source>
        <dbReference type="EMBL" id="QCD64248.1"/>
    </source>
</evidence>
<protein>
    <submittedName>
        <fullName evidence="6">ABC transporter substrate-binding protein</fullName>
    </submittedName>
</protein>
<feature type="region of interest" description="Disordered" evidence="4">
    <location>
        <begin position="37"/>
        <end position="63"/>
    </location>
</feature>
<name>A0A4D6K7T2_9EURY</name>
<dbReference type="SUPFAM" id="SSF53807">
    <property type="entry name" value="Helical backbone' metal receptor"/>
    <property type="match status" value="1"/>
</dbReference>
<proteinExistence type="predicted"/>
<dbReference type="OMA" id="NNGEWAD"/>
<evidence type="ECO:0000256" key="3">
    <source>
        <dbReference type="ARBA" id="ARBA00022729"/>
    </source>
</evidence>
<dbReference type="Proteomes" id="UP000297053">
    <property type="component" value="Chromosome"/>
</dbReference>
<accession>A0A4D6K7T2</accession>
<dbReference type="RefSeq" id="WP_015763659.1">
    <property type="nucleotide sequence ID" value="NZ_CP039375.1"/>
</dbReference>
<gene>
    <name evidence="6" type="ORF">E5139_00855</name>
</gene>
<dbReference type="AlphaFoldDB" id="A0A4D6K7T2"/>
<sequence length="410" mass="46570">MPEDNRRHEAPTRRDYLKYSGVIVGGGLLAGCAGQSDSELTPALTSTETETHTDDETETETDTSYEACIEPAGCITFEEVPETYIANNGEWADMAFALGQRDGFLTSAYMIPGFLFEPFGLDVPPLSETESLSQTSWDKEIFYERDPDVILMDPNYMHSTGWDESWDESDTDEIRENVAPFFGNNILRRREWHDYKLYSMYEALERVAELFQERERYEALAEVHDELQQEVQSRLPPADERPEIALINSASNPNEGTFYPMRTQAEGVELKPYRDLDIRSTFTADHIEAGTIDYETLLELDPEMIVIHWGIGTTGNQNTFSQRAFREQFVTPLQEDSIGGQLTAVQEGNVYAGAFGSQGPLVNLLQTEMAAQQLYPEEFGAFEAEKFPEVSKENQLFDRQRVRDIINGDF</sequence>
<evidence type="ECO:0000313" key="7">
    <source>
        <dbReference type="Proteomes" id="UP000297053"/>
    </source>
</evidence>
<keyword evidence="2" id="KW-0813">Transport</keyword>
<dbReference type="KEGG" id="halz:E5139_00855"/>
<evidence type="ECO:0000256" key="1">
    <source>
        <dbReference type="ARBA" id="ARBA00004196"/>
    </source>
</evidence>
<dbReference type="PROSITE" id="PS51257">
    <property type="entry name" value="PROKAR_LIPOPROTEIN"/>
    <property type="match status" value="1"/>
</dbReference>
<dbReference type="PANTHER" id="PTHR30532:SF1">
    <property type="entry name" value="IRON(3+)-HYDROXAMATE-BINDING PROTEIN FHUD"/>
    <property type="match status" value="1"/>
</dbReference>
<comment type="subcellular location">
    <subcellularLocation>
        <location evidence="1">Cell envelope</location>
    </subcellularLocation>
</comment>
<dbReference type="GeneID" id="42177442"/>
<dbReference type="Pfam" id="PF01497">
    <property type="entry name" value="Peripla_BP_2"/>
    <property type="match status" value="1"/>
</dbReference>
<keyword evidence="3" id="KW-0732">Signal</keyword>
<dbReference type="PROSITE" id="PS51318">
    <property type="entry name" value="TAT"/>
    <property type="match status" value="1"/>
</dbReference>
<dbReference type="InterPro" id="IPR002491">
    <property type="entry name" value="ABC_transptr_periplasmic_BD"/>
</dbReference>
<organism evidence="6 7">
    <name type="scientific">Halomicrobium mukohataei</name>
    <dbReference type="NCBI Taxonomy" id="57705"/>
    <lineage>
        <taxon>Archaea</taxon>
        <taxon>Methanobacteriati</taxon>
        <taxon>Methanobacteriota</taxon>
        <taxon>Stenosarchaea group</taxon>
        <taxon>Halobacteria</taxon>
        <taxon>Halobacteriales</taxon>
        <taxon>Haloarculaceae</taxon>
        <taxon>Halomicrobium</taxon>
    </lineage>
</organism>
<evidence type="ECO:0000256" key="4">
    <source>
        <dbReference type="SAM" id="MobiDB-lite"/>
    </source>
</evidence>
<dbReference type="Gene3D" id="3.40.50.1980">
    <property type="entry name" value="Nitrogenase molybdenum iron protein domain"/>
    <property type="match status" value="2"/>
</dbReference>
<dbReference type="InterPro" id="IPR051313">
    <property type="entry name" value="Bact_iron-sidero_bind"/>
</dbReference>
<evidence type="ECO:0000256" key="2">
    <source>
        <dbReference type="ARBA" id="ARBA00022448"/>
    </source>
</evidence>
<reference evidence="6 7" key="2">
    <citation type="submission" date="2019-04" db="EMBL/GenBank/DDBJ databases">
        <authorList>
            <person name="Yang S."/>
            <person name="Wei W."/>
        </authorList>
    </citation>
    <scope>NUCLEOTIDE SEQUENCE [LARGE SCALE GENOMIC DNA]</scope>
    <source>
        <strain evidence="7">ZP60</strain>
    </source>
</reference>
<reference evidence="6 7" key="1">
    <citation type="submission" date="2019-04" db="EMBL/GenBank/DDBJ databases">
        <title>Complete genome sequence of Arthrobacter sp. ZXY-2 associated with effective atrazine degradation and salt adaptation.</title>
        <authorList>
            <person name="Zhao X."/>
        </authorList>
    </citation>
    <scope>NUCLEOTIDE SEQUENCE [LARGE SCALE GENOMIC DNA]</scope>
    <source>
        <strain evidence="7">ZP60</strain>
    </source>
</reference>
<evidence type="ECO:0000259" key="5">
    <source>
        <dbReference type="Pfam" id="PF01497"/>
    </source>
</evidence>
<feature type="domain" description="Fe/B12 periplasmic-binding" evidence="5">
    <location>
        <begin position="137"/>
        <end position="352"/>
    </location>
</feature>
<dbReference type="InterPro" id="IPR006311">
    <property type="entry name" value="TAT_signal"/>
</dbReference>
<dbReference type="PANTHER" id="PTHR30532">
    <property type="entry name" value="IRON III DICITRATE-BINDING PERIPLASMIC PROTEIN"/>
    <property type="match status" value="1"/>
</dbReference>